<dbReference type="GO" id="GO:0003700">
    <property type="term" value="F:DNA-binding transcription factor activity"/>
    <property type="evidence" value="ECO:0007669"/>
    <property type="project" value="InterPro"/>
</dbReference>
<dbReference type="Proteomes" id="UP000001096">
    <property type="component" value="Unassembled WGS sequence"/>
</dbReference>
<dbReference type="HOGENOM" id="CLU_039613_39_0_5"/>
<dbReference type="PANTHER" id="PTHR30118">
    <property type="entry name" value="HTH-TYPE TRANSCRIPTIONAL REGULATOR LEUO-RELATED"/>
    <property type="match status" value="1"/>
</dbReference>
<dbReference type="InterPro" id="IPR005119">
    <property type="entry name" value="LysR_subst-bd"/>
</dbReference>
<dbReference type="PROSITE" id="PS50931">
    <property type="entry name" value="HTH_LYSR"/>
    <property type="match status" value="1"/>
</dbReference>
<keyword evidence="9" id="KW-1185">Reference proteome</keyword>
<dbReference type="Gene3D" id="3.40.190.10">
    <property type="entry name" value="Periplasmic binding protein-like II"/>
    <property type="match status" value="2"/>
</dbReference>
<keyword evidence="3" id="KW-0536">Nodulation</keyword>
<evidence type="ECO:0000259" key="7">
    <source>
        <dbReference type="PROSITE" id="PS50931"/>
    </source>
</evidence>
<dbReference type="InterPro" id="IPR036390">
    <property type="entry name" value="WH_DNA-bd_sf"/>
</dbReference>
<dbReference type="EMBL" id="AGWX01000003">
    <property type="protein sequence ID" value="EKS38137.1"/>
    <property type="molecule type" value="Genomic_DNA"/>
</dbReference>
<dbReference type="InterPro" id="IPR037402">
    <property type="entry name" value="YidZ_PBP2"/>
</dbReference>
<dbReference type="Gene3D" id="1.10.10.10">
    <property type="entry name" value="Winged helix-like DNA-binding domain superfamily/Winged helix DNA-binding domain"/>
    <property type="match status" value="1"/>
</dbReference>
<keyword evidence="5" id="KW-0238">DNA-binding</keyword>
<proteinExistence type="inferred from homology"/>
<dbReference type="SUPFAM" id="SSF46785">
    <property type="entry name" value="Winged helix' DNA-binding domain"/>
    <property type="match status" value="1"/>
</dbReference>
<evidence type="ECO:0000313" key="9">
    <source>
        <dbReference type="Proteomes" id="UP000001096"/>
    </source>
</evidence>
<organism evidence="8 9">
    <name type="scientific">Afipia broomeae ATCC 49717</name>
    <dbReference type="NCBI Taxonomy" id="883078"/>
    <lineage>
        <taxon>Bacteria</taxon>
        <taxon>Pseudomonadati</taxon>
        <taxon>Pseudomonadota</taxon>
        <taxon>Alphaproteobacteria</taxon>
        <taxon>Hyphomicrobiales</taxon>
        <taxon>Nitrobacteraceae</taxon>
        <taxon>Afipia</taxon>
    </lineage>
</organism>
<dbReference type="Pfam" id="PF03466">
    <property type="entry name" value="LysR_substrate"/>
    <property type="match status" value="1"/>
</dbReference>
<dbReference type="AlphaFoldDB" id="K8P6B2"/>
<dbReference type="PATRIC" id="fig|883078.3.peg.2030"/>
<evidence type="ECO:0000313" key="8">
    <source>
        <dbReference type="EMBL" id="EKS38137.1"/>
    </source>
</evidence>
<protein>
    <recommendedName>
        <fullName evidence="7">HTH lysR-type domain-containing protein</fullName>
    </recommendedName>
</protein>
<dbReference type="CDD" id="cd08417">
    <property type="entry name" value="PBP2_Nitroaromatics_like"/>
    <property type="match status" value="1"/>
</dbReference>
<evidence type="ECO:0000256" key="4">
    <source>
        <dbReference type="ARBA" id="ARBA00023015"/>
    </source>
</evidence>
<dbReference type="SUPFAM" id="SSF53850">
    <property type="entry name" value="Periplasmic binding protein-like II"/>
    <property type="match status" value="1"/>
</dbReference>
<sequence length="323" mass="36098">MSANLRNIDLNLLIVFEAVFSTGNISHAARQLALSQPAVSNALTRLREHFDDPLFVRSGRGVKPTNRSLQMIAPVREALQLIRRQLDGGQSIDLATYQRKFRIVMVDTLEPVLMPPLLRDISGHAPHVSIESRPAWNSRVSEEIVAGTLDLACHTFPISAPGLMISTICDCDHIVVARRDHPRIGKTLDAKTFMSLGHLALIGELRGHANIDRDITSRGGIRNIVYEVNKVWSMPAIVGSTDLVCVLPRRFAELMAPLFGLEIYDSPVPISDQSYHMIWHEKNNDDPGHKWLRETLMRNFQAGTAASYPMKPSKPSKARRPRP</sequence>
<keyword evidence="4" id="KW-0805">Transcription regulation</keyword>
<dbReference type="PANTHER" id="PTHR30118:SF15">
    <property type="entry name" value="TRANSCRIPTIONAL REGULATORY PROTEIN"/>
    <property type="match status" value="1"/>
</dbReference>
<dbReference type="eggNOG" id="COG0583">
    <property type="taxonomic scope" value="Bacteria"/>
</dbReference>
<comment type="caution">
    <text evidence="8">The sequence shown here is derived from an EMBL/GenBank/DDBJ whole genome shotgun (WGS) entry which is preliminary data.</text>
</comment>
<dbReference type="GO" id="GO:0003677">
    <property type="term" value="F:DNA binding"/>
    <property type="evidence" value="ECO:0007669"/>
    <property type="project" value="UniProtKB-KW"/>
</dbReference>
<comment type="similarity">
    <text evidence="2">Belongs to the LysR transcriptional regulatory family.</text>
</comment>
<reference evidence="8 9" key="1">
    <citation type="submission" date="2012-04" db="EMBL/GenBank/DDBJ databases">
        <title>The Genome Sequence of Afipia broomeae ATCC 49717.</title>
        <authorList>
            <consortium name="The Broad Institute Genome Sequencing Platform"/>
            <person name="Earl A."/>
            <person name="Ward D."/>
            <person name="Feldgarden M."/>
            <person name="Gevers D."/>
            <person name="Huys G."/>
            <person name="Walker B."/>
            <person name="Young S.K."/>
            <person name="Zeng Q."/>
            <person name="Gargeya S."/>
            <person name="Fitzgerald M."/>
            <person name="Haas B."/>
            <person name="Abouelleil A."/>
            <person name="Alvarado L."/>
            <person name="Arachchi H.M."/>
            <person name="Berlin A."/>
            <person name="Chapman S.B."/>
            <person name="Goldberg J."/>
            <person name="Griggs A."/>
            <person name="Gujja S."/>
            <person name="Hansen M."/>
            <person name="Howarth C."/>
            <person name="Imamovic A."/>
            <person name="Larimer J."/>
            <person name="McCowen C."/>
            <person name="Montmayeur A."/>
            <person name="Murphy C."/>
            <person name="Neiman D."/>
            <person name="Pearson M."/>
            <person name="Priest M."/>
            <person name="Roberts A."/>
            <person name="Saif S."/>
            <person name="Shea T."/>
            <person name="Sisk P."/>
            <person name="Sykes S."/>
            <person name="Wortman J."/>
            <person name="Nusbaum C."/>
            <person name="Birren B."/>
        </authorList>
    </citation>
    <scope>NUCLEOTIDE SEQUENCE [LARGE SCALE GENOMIC DNA]</scope>
    <source>
        <strain evidence="8 9">ATCC 49717</strain>
    </source>
</reference>
<evidence type="ECO:0000256" key="6">
    <source>
        <dbReference type="ARBA" id="ARBA00023163"/>
    </source>
</evidence>
<keyword evidence="6" id="KW-0804">Transcription</keyword>
<dbReference type="RefSeq" id="WP_006020696.1">
    <property type="nucleotide sequence ID" value="NZ_KB375282.1"/>
</dbReference>
<dbReference type="InterPro" id="IPR050389">
    <property type="entry name" value="LysR-type_TF"/>
</dbReference>
<comment type="function">
    <text evidence="1">NodD regulates the expression of the nodABCFE genes which encode other nodulation proteins. NodD is also a negative regulator of its own expression. Binds flavonoids as inducers.</text>
</comment>
<dbReference type="Pfam" id="PF00126">
    <property type="entry name" value="HTH_1"/>
    <property type="match status" value="1"/>
</dbReference>
<dbReference type="InterPro" id="IPR000847">
    <property type="entry name" value="LysR_HTH_N"/>
</dbReference>
<evidence type="ECO:0000256" key="3">
    <source>
        <dbReference type="ARBA" id="ARBA00022458"/>
    </source>
</evidence>
<accession>K8P6B2</accession>
<evidence type="ECO:0000256" key="5">
    <source>
        <dbReference type="ARBA" id="ARBA00023125"/>
    </source>
</evidence>
<gene>
    <name evidence="8" type="ORF">HMPREF9695_01977</name>
</gene>
<evidence type="ECO:0000256" key="1">
    <source>
        <dbReference type="ARBA" id="ARBA00003502"/>
    </source>
</evidence>
<feature type="domain" description="HTH lysR-type" evidence="7">
    <location>
        <begin position="8"/>
        <end position="65"/>
    </location>
</feature>
<dbReference type="InterPro" id="IPR036388">
    <property type="entry name" value="WH-like_DNA-bd_sf"/>
</dbReference>
<dbReference type="PRINTS" id="PR00039">
    <property type="entry name" value="HTHLYSR"/>
</dbReference>
<evidence type="ECO:0000256" key="2">
    <source>
        <dbReference type="ARBA" id="ARBA00009437"/>
    </source>
</evidence>
<name>K8P6B2_9BRAD</name>